<dbReference type="EMBL" id="CP036282">
    <property type="protein sequence ID" value="QDL54451.1"/>
    <property type="molecule type" value="Genomic_DNA"/>
</dbReference>
<dbReference type="Pfam" id="PF12804">
    <property type="entry name" value="NTP_transf_3"/>
    <property type="match status" value="1"/>
</dbReference>
<name>A0A515EP67_9BURK</name>
<sequence>MPNTVPPLGLHTENMPTVIVLASGRGARFAASGGTVHKLKARLGGVSVLDRTLAAVRGSGLPWLLEQSGLPGMGDTIAAGIRATRDAHGWLVLPGDLPLVQAETLRFVAAALVHHAVVVPVYRGQRGHPVGFAPSCREQLLGLQGDQGAAGVVRAHPAIELVVNDAGVSFDIDTLKDLERAEIALALSGTLL</sequence>
<dbReference type="PANTHER" id="PTHR43777">
    <property type="entry name" value="MOLYBDENUM COFACTOR CYTIDYLYLTRANSFERASE"/>
    <property type="match status" value="1"/>
</dbReference>
<protein>
    <submittedName>
        <fullName evidence="3">Nucleotidyltransferase family protein</fullName>
    </submittedName>
</protein>
<reference evidence="4" key="1">
    <citation type="submission" date="2019-02" db="EMBL/GenBank/DDBJ databases">
        <title>Complete genome sequence of Rhodoferax sp. Gr-4.</title>
        <authorList>
            <person name="Jin L."/>
        </authorList>
    </citation>
    <scope>NUCLEOTIDE SEQUENCE [LARGE SCALE GENOMIC DNA]</scope>
    <source>
        <strain evidence="4">Gr-4</strain>
    </source>
</reference>
<evidence type="ECO:0000256" key="1">
    <source>
        <dbReference type="ARBA" id="ARBA00022842"/>
    </source>
</evidence>
<keyword evidence="4" id="KW-1185">Reference proteome</keyword>
<dbReference type="AlphaFoldDB" id="A0A515EP67"/>
<evidence type="ECO:0000313" key="3">
    <source>
        <dbReference type="EMBL" id="QDL54451.1"/>
    </source>
</evidence>
<evidence type="ECO:0000259" key="2">
    <source>
        <dbReference type="Pfam" id="PF12804"/>
    </source>
</evidence>
<keyword evidence="1" id="KW-0460">Magnesium</keyword>
<dbReference type="PANTHER" id="PTHR43777:SF1">
    <property type="entry name" value="MOLYBDENUM COFACTOR CYTIDYLYLTRANSFERASE"/>
    <property type="match status" value="1"/>
</dbReference>
<proteinExistence type="predicted"/>
<organism evidence="3 4">
    <name type="scientific">Rhodoferax aquaticus</name>
    <dbReference type="NCBI Taxonomy" id="2527691"/>
    <lineage>
        <taxon>Bacteria</taxon>
        <taxon>Pseudomonadati</taxon>
        <taxon>Pseudomonadota</taxon>
        <taxon>Betaproteobacteria</taxon>
        <taxon>Burkholderiales</taxon>
        <taxon>Comamonadaceae</taxon>
        <taxon>Rhodoferax</taxon>
    </lineage>
</organism>
<feature type="domain" description="MobA-like NTP transferase" evidence="2">
    <location>
        <begin position="55"/>
        <end position="156"/>
    </location>
</feature>
<dbReference type="InterPro" id="IPR025877">
    <property type="entry name" value="MobA-like_NTP_Trfase"/>
</dbReference>
<dbReference type="Gene3D" id="3.90.550.10">
    <property type="entry name" value="Spore Coat Polysaccharide Biosynthesis Protein SpsA, Chain A"/>
    <property type="match status" value="1"/>
</dbReference>
<reference evidence="4" key="2">
    <citation type="journal article" date="2020" name="Int. J. Syst. Evol. Microbiol.">
        <title>Genomic insights into a novel species Rhodoferax aquaticus sp. nov., isolated from freshwater.</title>
        <authorList>
            <person name="Li T."/>
            <person name="Zhuo Y."/>
            <person name="Jin C.Z."/>
            <person name="Wu X."/>
            <person name="Ko S.R."/>
            <person name="Jin F.J."/>
            <person name="Ahn C.Y."/>
            <person name="Oh H.M."/>
            <person name="Lee H.G."/>
            <person name="Jin L."/>
        </authorList>
    </citation>
    <scope>NUCLEOTIDE SEQUENCE [LARGE SCALE GENOMIC DNA]</scope>
    <source>
        <strain evidence="4">Gr-4</strain>
    </source>
</reference>
<gene>
    <name evidence="3" type="ORF">EXZ61_09910</name>
</gene>
<dbReference type="SUPFAM" id="SSF53448">
    <property type="entry name" value="Nucleotide-diphospho-sugar transferases"/>
    <property type="match status" value="1"/>
</dbReference>
<dbReference type="GO" id="GO:0016779">
    <property type="term" value="F:nucleotidyltransferase activity"/>
    <property type="evidence" value="ECO:0007669"/>
    <property type="project" value="UniProtKB-ARBA"/>
</dbReference>
<evidence type="ECO:0000313" key="4">
    <source>
        <dbReference type="Proteomes" id="UP000317365"/>
    </source>
</evidence>
<dbReference type="KEGG" id="rhg:EXZ61_09910"/>
<dbReference type="Proteomes" id="UP000317365">
    <property type="component" value="Chromosome"/>
</dbReference>
<dbReference type="CDD" id="cd04182">
    <property type="entry name" value="GT_2_like_f"/>
    <property type="match status" value="1"/>
</dbReference>
<dbReference type="InterPro" id="IPR029044">
    <property type="entry name" value="Nucleotide-diphossugar_trans"/>
</dbReference>
<accession>A0A515EP67</accession>